<sequence>MLQRDNQLLENVVTSQYREHLAETGRLKLSVLSRTTNQFCVATVEDNAMMMRSVTALSSKGVHFGKDQLLSKNGAPFT</sequence>
<name>A0A0N4V0C0_ENTVE</name>
<organism evidence="3">
    <name type="scientific">Enterobius vermicularis</name>
    <name type="common">Human pinworm</name>
    <dbReference type="NCBI Taxonomy" id="51028"/>
    <lineage>
        <taxon>Eukaryota</taxon>
        <taxon>Metazoa</taxon>
        <taxon>Ecdysozoa</taxon>
        <taxon>Nematoda</taxon>
        <taxon>Chromadorea</taxon>
        <taxon>Rhabditida</taxon>
        <taxon>Spirurina</taxon>
        <taxon>Oxyuridomorpha</taxon>
        <taxon>Oxyuroidea</taxon>
        <taxon>Oxyuridae</taxon>
        <taxon>Enterobius</taxon>
    </lineage>
</organism>
<keyword evidence="2" id="KW-1185">Reference proteome</keyword>
<dbReference type="AlphaFoldDB" id="A0A0N4V0C0"/>
<reference evidence="3" key="1">
    <citation type="submission" date="2017-02" db="UniProtKB">
        <authorList>
            <consortium name="WormBaseParasite"/>
        </authorList>
    </citation>
    <scope>IDENTIFICATION</scope>
</reference>
<protein>
    <submittedName>
        <fullName evidence="3">Transposase</fullName>
    </submittedName>
</protein>
<evidence type="ECO:0000313" key="2">
    <source>
        <dbReference type="Proteomes" id="UP000274131"/>
    </source>
</evidence>
<evidence type="ECO:0000313" key="3">
    <source>
        <dbReference type="WBParaSite" id="EVEC_0000335601-mRNA-1"/>
    </source>
</evidence>
<dbReference type="Proteomes" id="UP000274131">
    <property type="component" value="Unassembled WGS sequence"/>
</dbReference>
<proteinExistence type="predicted"/>
<evidence type="ECO:0000313" key="1">
    <source>
        <dbReference type="EMBL" id="VDD87921.1"/>
    </source>
</evidence>
<dbReference type="WBParaSite" id="EVEC_0000335601-mRNA-1">
    <property type="protein sequence ID" value="EVEC_0000335601-mRNA-1"/>
    <property type="gene ID" value="EVEC_0000335601"/>
</dbReference>
<dbReference type="EMBL" id="UXUI01007500">
    <property type="protein sequence ID" value="VDD87921.1"/>
    <property type="molecule type" value="Genomic_DNA"/>
</dbReference>
<gene>
    <name evidence="1" type="ORF">EVEC_LOCUS3064</name>
</gene>
<accession>A0A0N4V0C0</accession>
<reference evidence="1 2" key="2">
    <citation type="submission" date="2018-10" db="EMBL/GenBank/DDBJ databases">
        <authorList>
            <consortium name="Pathogen Informatics"/>
        </authorList>
    </citation>
    <scope>NUCLEOTIDE SEQUENCE [LARGE SCALE GENOMIC DNA]</scope>
</reference>